<proteinExistence type="predicted"/>
<keyword evidence="1" id="KW-1133">Transmembrane helix</keyword>
<feature type="domain" description="Class II aldolase/adducin N-terminal" evidence="2">
    <location>
        <begin position="31"/>
        <end position="78"/>
    </location>
</feature>
<dbReference type="SUPFAM" id="SSF53639">
    <property type="entry name" value="AraD/HMP-PK domain-like"/>
    <property type="match status" value="1"/>
</dbReference>
<dbReference type="AlphaFoldDB" id="A0A5N5FVS9"/>
<keyword evidence="4" id="KW-1185">Reference proteome</keyword>
<name>A0A5N5FVS9_9ROSA</name>
<dbReference type="InterPro" id="IPR036409">
    <property type="entry name" value="Aldolase_II/adducin_N_sf"/>
</dbReference>
<dbReference type="GO" id="GO:0019509">
    <property type="term" value="P:L-methionine salvage from methylthioadenosine"/>
    <property type="evidence" value="ECO:0007669"/>
    <property type="project" value="TreeGrafter"/>
</dbReference>
<dbReference type="PANTHER" id="PTHR10640">
    <property type="entry name" value="METHYLTHIORIBULOSE-1-PHOSPHATE DEHYDRATASE"/>
    <property type="match status" value="1"/>
</dbReference>
<dbReference type="OrthoDB" id="191080at2759"/>
<keyword evidence="1" id="KW-0812">Transmembrane</keyword>
<reference evidence="3 4" key="1">
    <citation type="submission" date="2019-09" db="EMBL/GenBank/DDBJ databases">
        <authorList>
            <person name="Ou C."/>
        </authorList>
    </citation>
    <scope>NUCLEOTIDE SEQUENCE [LARGE SCALE GENOMIC DNA]</scope>
    <source>
        <strain evidence="3">S2</strain>
        <tissue evidence="3">Leaf</tissue>
    </source>
</reference>
<dbReference type="Gene3D" id="3.40.225.10">
    <property type="entry name" value="Class II aldolase/adducin N-terminal domain"/>
    <property type="match status" value="1"/>
</dbReference>
<sequence length="104" mass="11547">MVAVAVNGLKLGTTSQAYLEGKTVSDSKVLISDLCRQFYNLGWVSGTGGNITIKVHDDPIPKPEQLVVMSPSGCSWILLKLLKFVFCLFFWLFALWVYVISTKC</sequence>
<accession>A0A5N5FVS9</accession>
<dbReference type="Pfam" id="PF00596">
    <property type="entry name" value="Aldolase_II"/>
    <property type="match status" value="1"/>
</dbReference>
<dbReference type="GO" id="GO:0005737">
    <property type="term" value="C:cytoplasm"/>
    <property type="evidence" value="ECO:0007669"/>
    <property type="project" value="TreeGrafter"/>
</dbReference>
<feature type="transmembrane region" description="Helical" evidence="1">
    <location>
        <begin position="76"/>
        <end position="99"/>
    </location>
</feature>
<dbReference type="InterPro" id="IPR001303">
    <property type="entry name" value="Aldolase_II/adducin_N"/>
</dbReference>
<reference evidence="3 4" key="3">
    <citation type="submission" date="2019-11" db="EMBL/GenBank/DDBJ databases">
        <title>A de novo genome assembly of a pear dwarfing rootstock.</title>
        <authorList>
            <person name="Wang F."/>
            <person name="Wang J."/>
            <person name="Li S."/>
            <person name="Zhang Y."/>
            <person name="Fang M."/>
            <person name="Ma L."/>
            <person name="Zhao Y."/>
            <person name="Jiang S."/>
        </authorList>
    </citation>
    <scope>NUCLEOTIDE SEQUENCE [LARGE SCALE GENOMIC DNA]</scope>
    <source>
        <strain evidence="3">S2</strain>
        <tissue evidence="3">Leaf</tissue>
    </source>
</reference>
<dbReference type="Proteomes" id="UP000327157">
    <property type="component" value="Chromosome 11"/>
</dbReference>
<protein>
    <submittedName>
        <fullName evidence="3">Bifunctional methylthioribulose-1-phosphate dehydratase/enolase-phosphatase E1 1</fullName>
    </submittedName>
</protein>
<gene>
    <name evidence="3" type="ORF">D8674_005187</name>
</gene>
<evidence type="ECO:0000259" key="2">
    <source>
        <dbReference type="Pfam" id="PF00596"/>
    </source>
</evidence>
<evidence type="ECO:0000256" key="1">
    <source>
        <dbReference type="SAM" id="Phobius"/>
    </source>
</evidence>
<keyword evidence="1" id="KW-0472">Membrane</keyword>
<reference evidence="4" key="2">
    <citation type="submission" date="2019-10" db="EMBL/GenBank/DDBJ databases">
        <title>A de novo genome assembly of a pear dwarfing rootstock.</title>
        <authorList>
            <person name="Wang F."/>
            <person name="Wang J."/>
            <person name="Li S."/>
            <person name="Zhang Y."/>
            <person name="Fang M."/>
            <person name="Ma L."/>
            <person name="Zhao Y."/>
            <person name="Jiang S."/>
        </authorList>
    </citation>
    <scope>NUCLEOTIDE SEQUENCE [LARGE SCALE GENOMIC DNA]</scope>
</reference>
<evidence type="ECO:0000313" key="4">
    <source>
        <dbReference type="Proteomes" id="UP000327157"/>
    </source>
</evidence>
<dbReference type="GO" id="GO:0046570">
    <property type="term" value="F:methylthioribulose 1-phosphate dehydratase activity"/>
    <property type="evidence" value="ECO:0007669"/>
    <property type="project" value="TreeGrafter"/>
</dbReference>
<evidence type="ECO:0000313" key="3">
    <source>
        <dbReference type="EMBL" id="KAB2605470.1"/>
    </source>
</evidence>
<organism evidence="3 4">
    <name type="scientific">Pyrus ussuriensis x Pyrus communis</name>
    <dbReference type="NCBI Taxonomy" id="2448454"/>
    <lineage>
        <taxon>Eukaryota</taxon>
        <taxon>Viridiplantae</taxon>
        <taxon>Streptophyta</taxon>
        <taxon>Embryophyta</taxon>
        <taxon>Tracheophyta</taxon>
        <taxon>Spermatophyta</taxon>
        <taxon>Magnoliopsida</taxon>
        <taxon>eudicotyledons</taxon>
        <taxon>Gunneridae</taxon>
        <taxon>Pentapetalae</taxon>
        <taxon>rosids</taxon>
        <taxon>fabids</taxon>
        <taxon>Rosales</taxon>
        <taxon>Rosaceae</taxon>
        <taxon>Amygdaloideae</taxon>
        <taxon>Maleae</taxon>
        <taxon>Pyrus</taxon>
    </lineage>
</organism>
<dbReference type="PANTHER" id="PTHR10640:SF7">
    <property type="entry name" value="METHYLTHIORIBULOSE-1-PHOSPHATE DEHYDRATASE"/>
    <property type="match status" value="1"/>
</dbReference>
<comment type="caution">
    <text evidence="3">The sequence shown here is derived from an EMBL/GenBank/DDBJ whole genome shotgun (WGS) entry which is preliminary data.</text>
</comment>
<dbReference type="EMBL" id="SMOL01000559">
    <property type="protein sequence ID" value="KAB2605470.1"/>
    <property type="molecule type" value="Genomic_DNA"/>
</dbReference>